<evidence type="ECO:0000313" key="1">
    <source>
        <dbReference type="EMBL" id="JAD40762.1"/>
    </source>
</evidence>
<organism evidence="1">
    <name type="scientific">Arundo donax</name>
    <name type="common">Giant reed</name>
    <name type="synonym">Donax arundinaceus</name>
    <dbReference type="NCBI Taxonomy" id="35708"/>
    <lineage>
        <taxon>Eukaryota</taxon>
        <taxon>Viridiplantae</taxon>
        <taxon>Streptophyta</taxon>
        <taxon>Embryophyta</taxon>
        <taxon>Tracheophyta</taxon>
        <taxon>Spermatophyta</taxon>
        <taxon>Magnoliopsida</taxon>
        <taxon>Liliopsida</taxon>
        <taxon>Poales</taxon>
        <taxon>Poaceae</taxon>
        <taxon>PACMAD clade</taxon>
        <taxon>Arundinoideae</taxon>
        <taxon>Arundineae</taxon>
        <taxon>Arundo</taxon>
    </lineage>
</organism>
<protein>
    <submittedName>
        <fullName evidence="1">Uncharacterized protein</fullName>
    </submittedName>
</protein>
<name>A0A0A9A143_ARUDO</name>
<proteinExistence type="predicted"/>
<dbReference type="EMBL" id="GBRH01257133">
    <property type="protein sequence ID" value="JAD40762.1"/>
    <property type="molecule type" value="Transcribed_RNA"/>
</dbReference>
<accession>A0A0A9A143</accession>
<reference evidence="1" key="1">
    <citation type="submission" date="2014-09" db="EMBL/GenBank/DDBJ databases">
        <authorList>
            <person name="Magalhaes I.L.F."/>
            <person name="Oliveira U."/>
            <person name="Santos F.R."/>
            <person name="Vidigal T.H.D.A."/>
            <person name="Brescovit A.D."/>
            <person name="Santos A.J."/>
        </authorList>
    </citation>
    <scope>NUCLEOTIDE SEQUENCE</scope>
    <source>
        <tissue evidence="1">Shoot tissue taken approximately 20 cm above the soil surface</tissue>
    </source>
</reference>
<reference evidence="1" key="2">
    <citation type="journal article" date="2015" name="Data Brief">
        <title>Shoot transcriptome of the giant reed, Arundo donax.</title>
        <authorList>
            <person name="Barrero R.A."/>
            <person name="Guerrero F.D."/>
            <person name="Moolhuijzen P."/>
            <person name="Goolsby J.A."/>
            <person name="Tidwell J."/>
            <person name="Bellgard S.E."/>
            <person name="Bellgard M.I."/>
        </authorList>
    </citation>
    <scope>NUCLEOTIDE SEQUENCE</scope>
    <source>
        <tissue evidence="1">Shoot tissue taken approximately 20 cm above the soil surface</tissue>
    </source>
</reference>
<sequence length="13" mass="1479">MLSLTVSSVTRVW</sequence>